<gene>
    <name evidence="1" type="ORF">SDC9_210703</name>
</gene>
<name>A0A645JIK5_9ZZZZ</name>
<proteinExistence type="predicted"/>
<reference evidence="1" key="1">
    <citation type="submission" date="2019-08" db="EMBL/GenBank/DDBJ databases">
        <authorList>
            <person name="Kucharzyk K."/>
            <person name="Murdoch R.W."/>
            <person name="Higgins S."/>
            <person name="Loffler F."/>
        </authorList>
    </citation>
    <scope>NUCLEOTIDE SEQUENCE</scope>
</reference>
<accession>A0A645JIK5</accession>
<evidence type="ECO:0000313" key="1">
    <source>
        <dbReference type="EMBL" id="MPN62950.1"/>
    </source>
</evidence>
<sequence length="142" mass="16023">MRHEREGLRADASVERAHLTVLRGSSGGHEYQVHTRHLADLDARLRENNEALMPAHLIAALADYLQAPEPALHLTPVTVTVDRLGIIRDESAGDSSVHTLNFPELTARDRRLHLAMLARISRDEALEAVEMVRDQEHRFMLI</sequence>
<dbReference type="EMBL" id="VSSQ01141671">
    <property type="protein sequence ID" value="MPN62950.1"/>
    <property type="molecule type" value="Genomic_DNA"/>
</dbReference>
<protein>
    <submittedName>
        <fullName evidence="1">Uncharacterized protein</fullName>
    </submittedName>
</protein>
<dbReference type="AlphaFoldDB" id="A0A645JIK5"/>
<organism evidence="1">
    <name type="scientific">bioreactor metagenome</name>
    <dbReference type="NCBI Taxonomy" id="1076179"/>
    <lineage>
        <taxon>unclassified sequences</taxon>
        <taxon>metagenomes</taxon>
        <taxon>ecological metagenomes</taxon>
    </lineage>
</organism>
<comment type="caution">
    <text evidence="1">The sequence shown here is derived from an EMBL/GenBank/DDBJ whole genome shotgun (WGS) entry which is preliminary data.</text>
</comment>